<dbReference type="SUPFAM" id="SSF51735">
    <property type="entry name" value="NAD(P)-binding Rossmann-fold domains"/>
    <property type="match status" value="1"/>
</dbReference>
<accession>A0ABY5DK36</accession>
<keyword evidence="12" id="KW-1185">Reference proteome</keyword>
<evidence type="ECO:0000259" key="9">
    <source>
        <dbReference type="Pfam" id="PF01210"/>
    </source>
</evidence>
<proteinExistence type="inferred from homology"/>
<gene>
    <name evidence="11" type="ORF">MMH89_02925</name>
</gene>
<dbReference type="Gene3D" id="1.10.1040.10">
    <property type="entry name" value="N-(1-d-carboxylethyl)-l-norvaline Dehydrogenase, domain 2"/>
    <property type="match status" value="1"/>
</dbReference>
<sequence length="298" mass="32117">MLNIQVLGAGVMSSAFAHNQANYHNVHIFPTEYDHSVIKSIESKGKDVRFSVSWPSRLVVSSERLIDPDLLVIGVSSAGIDWALSEVARYSKSVPVLLLTKGIVIIAEDLIPIASYVASQIPNPVSAISGPCIAQDLANGGRSYVALAGEMSESVCQMIQNDCYDVSIVKDMESACWLGALKNCYALAIAAFSSSENARAYWVTCALKEMQTFLSDRSGEASMVTELSGIGDLMVTLAGGRNGQFGGYLQQGMKPNDILNGPMKGKTVEGLMLIKLLAKQDVAQQYPMLDKLWILLSS</sequence>
<dbReference type="InterPro" id="IPR006109">
    <property type="entry name" value="G3P_DH_NAD-dep_C"/>
</dbReference>
<keyword evidence="6" id="KW-1208">Phospholipid metabolism</keyword>
<evidence type="ECO:0000256" key="7">
    <source>
        <dbReference type="RuleBase" id="RU000437"/>
    </source>
</evidence>
<evidence type="ECO:0000259" key="10">
    <source>
        <dbReference type="Pfam" id="PF07479"/>
    </source>
</evidence>
<evidence type="ECO:0000256" key="1">
    <source>
        <dbReference type="ARBA" id="ARBA00011009"/>
    </source>
</evidence>
<dbReference type="Proteomes" id="UP001055955">
    <property type="component" value="Chromosome"/>
</dbReference>
<dbReference type="SUPFAM" id="SSF48179">
    <property type="entry name" value="6-phosphogluconate dehydrogenase C-terminal domain-like"/>
    <property type="match status" value="1"/>
</dbReference>
<evidence type="ECO:0000256" key="5">
    <source>
        <dbReference type="ARBA" id="ARBA00023209"/>
    </source>
</evidence>
<dbReference type="PRINTS" id="PR00077">
    <property type="entry name" value="GPDHDRGNASE"/>
</dbReference>
<keyword evidence="7" id="KW-0520">NAD</keyword>
<reference evidence="11 12" key="1">
    <citation type="journal article" date="2022" name="Nat. Microbiol.">
        <title>The microbiome of a bacterivorous marine choanoflagellate contains a resource-demanding obligate bacterial associate.</title>
        <authorList>
            <person name="Needham D.M."/>
            <person name="Poirier C."/>
            <person name="Bachy C."/>
            <person name="George E.E."/>
            <person name="Wilken S."/>
            <person name="Yung C.C.M."/>
            <person name="Limardo A.J."/>
            <person name="Morando M."/>
            <person name="Sudek L."/>
            <person name="Malmstrom R.R."/>
            <person name="Keeling P.J."/>
            <person name="Santoro A.E."/>
            <person name="Worden A.Z."/>
        </authorList>
    </citation>
    <scope>NUCLEOTIDE SEQUENCE [LARGE SCALE GENOMIC DNA]</scope>
    <source>
        <strain evidence="11 12">Comchoano-1</strain>
    </source>
</reference>
<dbReference type="Gene3D" id="3.40.50.720">
    <property type="entry name" value="NAD(P)-binding Rossmann-like Domain"/>
    <property type="match status" value="1"/>
</dbReference>
<keyword evidence="4" id="KW-0443">Lipid metabolism</keyword>
<evidence type="ECO:0000313" key="11">
    <source>
        <dbReference type="EMBL" id="UTC24175.1"/>
    </source>
</evidence>
<dbReference type="InterPro" id="IPR011128">
    <property type="entry name" value="G3P_DH_NAD-dep_N"/>
</dbReference>
<dbReference type="Pfam" id="PF01210">
    <property type="entry name" value="NAD_Gly3P_dh_N"/>
    <property type="match status" value="1"/>
</dbReference>
<dbReference type="InterPro" id="IPR006168">
    <property type="entry name" value="G3P_DH_NAD-dep"/>
</dbReference>
<protein>
    <recommendedName>
        <fullName evidence="8">Glycerol-3-phosphate dehydrogenase</fullName>
        <ecNumber evidence="8">1.1.1.94</ecNumber>
    </recommendedName>
</protein>
<keyword evidence="2" id="KW-0444">Lipid biosynthesis</keyword>
<comment type="similarity">
    <text evidence="1 7">Belongs to the NAD-dependent glycerol-3-phosphate dehydrogenase family.</text>
</comment>
<comment type="catalytic activity">
    <reaction evidence="8">
        <text>sn-glycerol 3-phosphate + NADP(+) = dihydroxyacetone phosphate + NADPH + H(+)</text>
        <dbReference type="Rhea" id="RHEA:11096"/>
        <dbReference type="ChEBI" id="CHEBI:15378"/>
        <dbReference type="ChEBI" id="CHEBI:57597"/>
        <dbReference type="ChEBI" id="CHEBI:57642"/>
        <dbReference type="ChEBI" id="CHEBI:57783"/>
        <dbReference type="ChEBI" id="CHEBI:58349"/>
        <dbReference type="EC" id="1.1.1.94"/>
    </reaction>
</comment>
<keyword evidence="3 7" id="KW-0560">Oxidoreductase</keyword>
<dbReference type="PANTHER" id="PTHR11728:SF1">
    <property type="entry name" value="GLYCEROL-3-PHOSPHATE DEHYDROGENASE [NAD(+)] 2, CHLOROPLASTIC"/>
    <property type="match status" value="1"/>
</dbReference>
<dbReference type="InterPro" id="IPR013328">
    <property type="entry name" value="6PGD_dom2"/>
</dbReference>
<dbReference type="InterPro" id="IPR036291">
    <property type="entry name" value="NAD(P)-bd_dom_sf"/>
</dbReference>
<evidence type="ECO:0000256" key="8">
    <source>
        <dbReference type="RuleBase" id="RU000439"/>
    </source>
</evidence>
<evidence type="ECO:0000256" key="6">
    <source>
        <dbReference type="ARBA" id="ARBA00023264"/>
    </source>
</evidence>
<name>A0ABY5DK36_9GAMM</name>
<evidence type="ECO:0000256" key="3">
    <source>
        <dbReference type="ARBA" id="ARBA00023002"/>
    </source>
</evidence>
<dbReference type="EC" id="1.1.1.94" evidence="8"/>
<keyword evidence="5" id="KW-0594">Phospholipid biosynthesis</keyword>
<evidence type="ECO:0000256" key="4">
    <source>
        <dbReference type="ARBA" id="ARBA00023098"/>
    </source>
</evidence>
<dbReference type="EMBL" id="CP092900">
    <property type="protein sequence ID" value="UTC24175.1"/>
    <property type="molecule type" value="Genomic_DNA"/>
</dbReference>
<feature type="domain" description="Glycerol-3-phosphate dehydrogenase NAD-dependent C-terminal" evidence="10">
    <location>
        <begin position="172"/>
        <end position="279"/>
    </location>
</feature>
<dbReference type="InterPro" id="IPR008927">
    <property type="entry name" value="6-PGluconate_DH-like_C_sf"/>
</dbReference>
<dbReference type="PANTHER" id="PTHR11728">
    <property type="entry name" value="GLYCEROL-3-PHOSPHATE DEHYDROGENASE"/>
    <property type="match status" value="1"/>
</dbReference>
<dbReference type="RefSeq" id="WP_258567959.1">
    <property type="nucleotide sequence ID" value="NZ_CP092900.1"/>
</dbReference>
<dbReference type="Pfam" id="PF07479">
    <property type="entry name" value="NAD_Gly3P_dh_C"/>
    <property type="match status" value="1"/>
</dbReference>
<feature type="domain" description="Glycerol-3-phosphate dehydrogenase NAD-dependent N-terminal" evidence="9">
    <location>
        <begin position="4"/>
        <end position="150"/>
    </location>
</feature>
<evidence type="ECO:0000256" key="2">
    <source>
        <dbReference type="ARBA" id="ARBA00022516"/>
    </source>
</evidence>
<organism evidence="11 12">
    <name type="scientific">Candidatus Comchoanobacter bicostacola</name>
    <dbReference type="NCBI Taxonomy" id="2919598"/>
    <lineage>
        <taxon>Bacteria</taxon>
        <taxon>Pseudomonadati</taxon>
        <taxon>Pseudomonadota</taxon>
        <taxon>Gammaproteobacteria</taxon>
        <taxon>Candidatus Comchoanobacterales</taxon>
        <taxon>Candidatus Comchoanobacteraceae</taxon>
        <taxon>Candidatus Comchoanobacter</taxon>
    </lineage>
</organism>
<evidence type="ECO:0000313" key="12">
    <source>
        <dbReference type="Proteomes" id="UP001055955"/>
    </source>
</evidence>